<reference evidence="2 3" key="1">
    <citation type="submission" date="2016-01" db="EMBL/GenBank/DDBJ databases">
        <title>Genome sequencing of Roseivirga spongicola UST030701-084.</title>
        <authorList>
            <person name="Selvaratnam C."/>
            <person name="Thevarajoo S."/>
            <person name="Goh K.M."/>
            <person name="Ee R."/>
            <person name="Chan K.-G."/>
            <person name="Chong C.S."/>
        </authorList>
    </citation>
    <scope>NUCLEOTIDE SEQUENCE [LARGE SCALE GENOMIC DNA]</scope>
    <source>
        <strain evidence="2 3">UST030701-084</strain>
    </source>
</reference>
<feature type="transmembrane region" description="Helical" evidence="1">
    <location>
        <begin position="84"/>
        <end position="107"/>
    </location>
</feature>
<evidence type="ECO:0000256" key="1">
    <source>
        <dbReference type="SAM" id="Phobius"/>
    </source>
</evidence>
<dbReference type="RefSeq" id="WP_068218312.1">
    <property type="nucleotide sequence ID" value="NZ_CP139724.1"/>
</dbReference>
<gene>
    <name evidence="2" type="ORF">AWW68_06805</name>
</gene>
<keyword evidence="1" id="KW-1133">Transmembrane helix</keyword>
<dbReference type="OrthoDB" id="2868029at2"/>
<keyword evidence="3" id="KW-1185">Reference proteome</keyword>
<dbReference type="STRING" id="333140.AWW68_06805"/>
<evidence type="ECO:0000313" key="3">
    <source>
        <dbReference type="Proteomes" id="UP000075606"/>
    </source>
</evidence>
<organism evidence="2 3">
    <name type="scientific">Roseivirga spongicola</name>
    <dbReference type="NCBI Taxonomy" id="333140"/>
    <lineage>
        <taxon>Bacteria</taxon>
        <taxon>Pseudomonadati</taxon>
        <taxon>Bacteroidota</taxon>
        <taxon>Cytophagia</taxon>
        <taxon>Cytophagales</taxon>
        <taxon>Roseivirgaceae</taxon>
        <taxon>Roseivirga</taxon>
    </lineage>
</organism>
<keyword evidence="1" id="KW-0812">Transmembrane</keyword>
<feature type="transmembrane region" description="Helical" evidence="1">
    <location>
        <begin position="113"/>
        <end position="130"/>
    </location>
</feature>
<proteinExistence type="predicted"/>
<name>A0A150XIF8_9BACT</name>
<evidence type="ECO:0000313" key="2">
    <source>
        <dbReference type="EMBL" id="KYG78472.1"/>
    </source>
</evidence>
<feature type="transmembrane region" description="Helical" evidence="1">
    <location>
        <begin position="12"/>
        <end position="34"/>
    </location>
</feature>
<keyword evidence="1" id="KW-0472">Membrane</keyword>
<dbReference type="AlphaFoldDB" id="A0A150XIF8"/>
<dbReference type="Proteomes" id="UP000075606">
    <property type="component" value="Unassembled WGS sequence"/>
</dbReference>
<dbReference type="EMBL" id="LRPC01000001">
    <property type="protein sequence ID" value="KYG78472.1"/>
    <property type="molecule type" value="Genomic_DNA"/>
</dbReference>
<feature type="transmembrane region" description="Helical" evidence="1">
    <location>
        <begin position="54"/>
        <end position="72"/>
    </location>
</feature>
<protein>
    <submittedName>
        <fullName evidence="2">Uncharacterized protein</fullName>
    </submittedName>
</protein>
<sequence length="142" mass="16072">MPIQAKFIVTKVRLLQALWLLLAVFQALILAGLIDYKYIAGGRLTSWEQAQEHLVMAISVLIGFTLLLEKFYRSIVEKDWSKKWLRGVILVIGIYFILNTVGNLLAVTLFEKVAFTPITAISAIFCIQFASKSNKYETSTEL</sequence>
<comment type="caution">
    <text evidence="2">The sequence shown here is derived from an EMBL/GenBank/DDBJ whole genome shotgun (WGS) entry which is preliminary data.</text>
</comment>
<accession>A0A150XIF8</accession>